<evidence type="ECO:0000313" key="1">
    <source>
        <dbReference type="EMBL" id="CAG9837924.1"/>
    </source>
</evidence>
<protein>
    <submittedName>
        <fullName evidence="1">Uncharacterized protein</fullName>
    </submittedName>
</protein>
<dbReference type="EMBL" id="OU898282">
    <property type="protein sequence ID" value="CAG9837924.1"/>
    <property type="molecule type" value="Genomic_DNA"/>
</dbReference>
<dbReference type="Proteomes" id="UP001153709">
    <property type="component" value="Chromosome 7"/>
</dbReference>
<name>A0A9N9XG19_DIABA</name>
<proteinExistence type="predicted"/>
<reference evidence="1" key="1">
    <citation type="submission" date="2022-01" db="EMBL/GenBank/DDBJ databases">
        <authorList>
            <person name="King R."/>
        </authorList>
    </citation>
    <scope>NUCLEOTIDE SEQUENCE</scope>
</reference>
<keyword evidence="2" id="KW-1185">Reference proteome</keyword>
<sequence length="122" mass="14576">MGKLEAFEMWAYRRMLKISWKDKITNQVVLDRINKQKEVVLSVKMRKLQYLGHIKRENKYQLLQLIMQGKIEGRRSIGRRRMSWLRNLREGFACTSIQLFRAEQFRVKIAMMIANLRSGDGT</sequence>
<dbReference type="OrthoDB" id="8196546at2759"/>
<organism evidence="1 2">
    <name type="scientific">Diabrotica balteata</name>
    <name type="common">Banded cucumber beetle</name>
    <dbReference type="NCBI Taxonomy" id="107213"/>
    <lineage>
        <taxon>Eukaryota</taxon>
        <taxon>Metazoa</taxon>
        <taxon>Ecdysozoa</taxon>
        <taxon>Arthropoda</taxon>
        <taxon>Hexapoda</taxon>
        <taxon>Insecta</taxon>
        <taxon>Pterygota</taxon>
        <taxon>Neoptera</taxon>
        <taxon>Endopterygota</taxon>
        <taxon>Coleoptera</taxon>
        <taxon>Polyphaga</taxon>
        <taxon>Cucujiformia</taxon>
        <taxon>Chrysomeloidea</taxon>
        <taxon>Chrysomelidae</taxon>
        <taxon>Galerucinae</taxon>
        <taxon>Diabroticina</taxon>
        <taxon>Diabroticites</taxon>
        <taxon>Diabrotica</taxon>
    </lineage>
</organism>
<gene>
    <name evidence="1" type="ORF">DIABBA_LOCUS10870</name>
</gene>
<evidence type="ECO:0000313" key="2">
    <source>
        <dbReference type="Proteomes" id="UP001153709"/>
    </source>
</evidence>
<accession>A0A9N9XG19</accession>
<dbReference type="AlphaFoldDB" id="A0A9N9XG19"/>